<dbReference type="Gramene" id="TraesCS2B03G1552700.1">
    <property type="protein sequence ID" value="TraesCS2B03G1552700.1.CDS"/>
    <property type="gene ID" value="TraesCS2B03G1552700"/>
</dbReference>
<dbReference type="OMA" id="MRPYAGC"/>
<evidence type="ECO:0000256" key="3">
    <source>
        <dbReference type="ARBA" id="ARBA00022692"/>
    </source>
</evidence>
<dbReference type="Gramene" id="TraesLDM2B03G01080130.1">
    <property type="protein sequence ID" value="TraesLDM2B03G01080130.1"/>
    <property type="gene ID" value="TraesLDM2B03G01080130"/>
</dbReference>
<feature type="transmembrane region" description="Helical" evidence="7">
    <location>
        <begin position="381"/>
        <end position="398"/>
    </location>
</feature>
<feature type="region of interest" description="Disordered" evidence="6">
    <location>
        <begin position="18"/>
        <end position="37"/>
    </location>
</feature>
<dbReference type="GO" id="GO:0055085">
    <property type="term" value="P:transmembrane transport"/>
    <property type="evidence" value="ECO:0000318"/>
    <property type="project" value="GO_Central"/>
</dbReference>
<evidence type="ECO:0008006" key="10">
    <source>
        <dbReference type="Google" id="ProtNLM"/>
    </source>
</evidence>
<dbReference type="GO" id="GO:0022857">
    <property type="term" value="F:transmembrane transporter activity"/>
    <property type="evidence" value="ECO:0000318"/>
    <property type="project" value="GO_Central"/>
</dbReference>
<comment type="similarity">
    <text evidence="2">Belongs to the major facilitator superfamily. Proton-dependent oligopeptide transporter (POT/PTR) (TC 2.A.17) family.</text>
</comment>
<dbReference type="Gene3D" id="1.20.1250.20">
    <property type="entry name" value="MFS general substrate transporter like domains"/>
    <property type="match status" value="1"/>
</dbReference>
<dbReference type="Gramene" id="TraesWEE_scaffold_006961_01G000100.1">
    <property type="protein sequence ID" value="TraesWEE_scaffold_006961_01G000100.1"/>
    <property type="gene ID" value="TraesWEE_scaffold_006961_01G000100"/>
</dbReference>
<keyword evidence="5 7" id="KW-0472">Membrane</keyword>
<feature type="transmembrane region" description="Helical" evidence="7">
    <location>
        <begin position="237"/>
        <end position="256"/>
    </location>
</feature>
<dbReference type="InterPro" id="IPR000109">
    <property type="entry name" value="POT_fam"/>
</dbReference>
<evidence type="ECO:0000256" key="2">
    <source>
        <dbReference type="ARBA" id="ARBA00005982"/>
    </source>
</evidence>
<dbReference type="Gramene" id="TraesCS2B02G626000.1">
    <property type="protein sequence ID" value="TraesCS2B02G626000.1"/>
    <property type="gene ID" value="TraesCS2B02G626000"/>
</dbReference>
<feature type="transmembrane region" description="Helical" evidence="7">
    <location>
        <begin position="262"/>
        <end position="281"/>
    </location>
</feature>
<dbReference type="PANTHER" id="PTHR11654">
    <property type="entry name" value="OLIGOPEPTIDE TRANSPORTER-RELATED"/>
    <property type="match status" value="1"/>
</dbReference>
<feature type="transmembrane region" description="Helical" evidence="7">
    <location>
        <begin position="340"/>
        <end position="361"/>
    </location>
</feature>
<evidence type="ECO:0000256" key="7">
    <source>
        <dbReference type="SAM" id="Phobius"/>
    </source>
</evidence>
<protein>
    <recommendedName>
        <fullName evidence="10">Protein NRT1/ PTR FAMILY 5.10</fullName>
    </recommendedName>
</protein>
<feature type="transmembrane region" description="Helical" evidence="7">
    <location>
        <begin position="418"/>
        <end position="439"/>
    </location>
</feature>
<reference evidence="8" key="1">
    <citation type="submission" date="2018-08" db="EMBL/GenBank/DDBJ databases">
        <authorList>
            <person name="Rossello M."/>
        </authorList>
    </citation>
    <scope>NUCLEOTIDE SEQUENCE [LARGE SCALE GENOMIC DNA]</scope>
    <source>
        <strain evidence="8">cv. Chinese Spring</strain>
    </source>
</reference>
<feature type="transmembrane region" description="Helical" evidence="7">
    <location>
        <begin position="149"/>
        <end position="167"/>
    </location>
</feature>
<dbReference type="FunFam" id="1.20.1250.20:FF:000410">
    <property type="entry name" value="POT family protein"/>
    <property type="match status" value="1"/>
</dbReference>
<accession>A0A3B6CJQ2</accession>
<comment type="subcellular location">
    <subcellularLocation>
        <location evidence="1">Membrane</location>
        <topology evidence="1">Multi-pass membrane protein</topology>
    </subcellularLocation>
</comment>
<proteinExistence type="inferred from homology"/>
<feature type="transmembrane region" description="Helical" evidence="7">
    <location>
        <begin position="547"/>
        <end position="572"/>
    </location>
</feature>
<dbReference type="Proteomes" id="UP000019116">
    <property type="component" value="Chromosome 2B"/>
</dbReference>
<dbReference type="Gramene" id="TraesSTA2B03G01070520.1">
    <property type="protein sequence ID" value="TraesSTA2B03G01070520.1"/>
    <property type="gene ID" value="TraesSTA2B03G01070520"/>
</dbReference>
<feature type="transmembrane region" description="Helical" evidence="7">
    <location>
        <begin position="502"/>
        <end position="523"/>
    </location>
</feature>
<dbReference type="PaxDb" id="4565-Traes_2BL_F21F2283D.1"/>
<keyword evidence="3 7" id="KW-0812">Transmembrane</keyword>
<name>A0A3B6CJQ2_WHEAT</name>
<evidence type="ECO:0000256" key="5">
    <source>
        <dbReference type="ARBA" id="ARBA00023136"/>
    </source>
</evidence>
<dbReference type="SUPFAM" id="SSF103473">
    <property type="entry name" value="MFS general substrate transporter"/>
    <property type="match status" value="1"/>
</dbReference>
<evidence type="ECO:0000313" key="8">
    <source>
        <dbReference type="EnsemblPlants" id="TraesCS2B02G626000.1"/>
    </source>
</evidence>
<dbReference type="RefSeq" id="XP_044327107.1">
    <property type="nucleotide sequence ID" value="XM_044471172.1"/>
</dbReference>
<evidence type="ECO:0000256" key="1">
    <source>
        <dbReference type="ARBA" id="ARBA00004141"/>
    </source>
</evidence>
<organism evidence="8">
    <name type="scientific">Triticum aestivum</name>
    <name type="common">Wheat</name>
    <dbReference type="NCBI Taxonomy" id="4565"/>
    <lineage>
        <taxon>Eukaryota</taxon>
        <taxon>Viridiplantae</taxon>
        <taxon>Streptophyta</taxon>
        <taxon>Embryophyta</taxon>
        <taxon>Tracheophyta</taxon>
        <taxon>Spermatophyta</taxon>
        <taxon>Magnoliopsida</taxon>
        <taxon>Liliopsida</taxon>
        <taxon>Poales</taxon>
        <taxon>Poaceae</taxon>
        <taxon>BOP clade</taxon>
        <taxon>Pooideae</taxon>
        <taxon>Triticodae</taxon>
        <taxon>Triticeae</taxon>
        <taxon>Triticinae</taxon>
        <taxon>Triticum</taxon>
    </lineage>
</organism>
<keyword evidence="4 7" id="KW-1133">Transmembrane helix</keyword>
<keyword evidence="9" id="KW-1185">Reference proteome</keyword>
<dbReference type="GO" id="GO:0016020">
    <property type="term" value="C:membrane"/>
    <property type="evidence" value="ECO:0000318"/>
    <property type="project" value="GO_Central"/>
</dbReference>
<reference evidence="8" key="2">
    <citation type="submission" date="2018-10" db="UniProtKB">
        <authorList>
            <consortium name="EnsemblPlants"/>
        </authorList>
    </citation>
    <scope>IDENTIFICATION</scope>
</reference>
<gene>
    <name evidence="8" type="primary">LOC123047583</name>
</gene>
<dbReference type="AlphaFoldDB" id="A0A3B6CJQ2"/>
<evidence type="ECO:0000313" key="9">
    <source>
        <dbReference type="Proteomes" id="UP000019116"/>
    </source>
</evidence>
<dbReference type="SMR" id="A0A3B6CJQ2"/>
<evidence type="ECO:0000256" key="4">
    <source>
        <dbReference type="ARBA" id="ARBA00022989"/>
    </source>
</evidence>
<dbReference type="InterPro" id="IPR036259">
    <property type="entry name" value="MFS_trans_sf"/>
</dbReference>
<sequence>MRPYAGCLSVRALTACQPASRERKKNHPRAEERGREMSAMADAEAPFLLHAEDDEAAPLAGVSDFRGRPVRRAGSGGWRSALFVCVVEIAGSFAYFGVSANLITYLTGPLGHSNAAAAAAVNAWSGTACLMPLLGAFVADSWLGRYRSIIVACTLYVLGYGMMTLVTTLQTQRSSPAGDTHSSSGPSSMQVALFYASLYLIPLAQGSDKPCGLAFAADQFDADHPKERASRSSLFNWWYFSMAIGISVAVAVVSYIQENVGWGIGFGMLCAIMLCAFAVFLSGTPTYRLYAPTPGAESPFARLGRSLVALMKSSSLFRTKGCQDEEVAAKSEEARGVLRLLPIWAACLAYGVAYAQIMTLFNKQGRTLDRRVFGGLELPPAALQTLGPASILLFVPIYDRLLVPALGRATGKPSGLTLLQRVGVGMVVSMGAVIVAALVEGRRLETAREHGLVDDAGATVPMSWAWLVPQYAMMGVADVLTVVGLQEFFYDQMPRELRSLGLALYFSVMGIGGFISSALISFIDRVTRSGGGDGWFADNLNRAHLDYFYWLLAALSAAELVLFVWLASSYTYNNNNHKRLQK</sequence>
<dbReference type="GeneID" id="123047583"/>
<dbReference type="Pfam" id="PF00854">
    <property type="entry name" value="PTR2"/>
    <property type="match status" value="1"/>
</dbReference>
<dbReference type="OrthoDB" id="8904098at2759"/>
<feature type="transmembrane region" description="Helical" evidence="7">
    <location>
        <begin position="81"/>
        <end position="103"/>
    </location>
</feature>
<feature type="transmembrane region" description="Helical" evidence="7">
    <location>
        <begin position="115"/>
        <end position="137"/>
    </location>
</feature>
<evidence type="ECO:0000256" key="6">
    <source>
        <dbReference type="SAM" id="MobiDB-lite"/>
    </source>
</evidence>
<dbReference type="EnsemblPlants" id="TraesCS2B02G626000.1">
    <property type="protein sequence ID" value="TraesCS2B02G626000.1"/>
    <property type="gene ID" value="TraesCS2B02G626000"/>
</dbReference>